<evidence type="ECO:0000313" key="5">
    <source>
        <dbReference type="Proteomes" id="UP001317822"/>
    </source>
</evidence>
<proteinExistence type="predicted"/>
<feature type="signal peptide" evidence="2">
    <location>
        <begin position="1"/>
        <end position="16"/>
    </location>
</feature>
<evidence type="ECO:0000313" key="4">
    <source>
        <dbReference type="EMBL" id="BDU17713.1"/>
    </source>
</evidence>
<reference evidence="4 5" key="1">
    <citation type="journal article" date="2023" name="Int. J. Syst. Evol. Microbiol.">
        <title>Physiological and genomic analyses of cobalamin (vitamin B12)-auxotrophy of Lysobacter auxotrophicus sp. nov., a methionine-auxotrophic chitinolytic bacterium isolated from chitin-treated soil.</title>
        <authorList>
            <person name="Saito A."/>
            <person name="Dohra H."/>
            <person name="Hamada M."/>
            <person name="Moriuchi R."/>
            <person name="Kotsuchibashi Y."/>
            <person name="Mori K."/>
        </authorList>
    </citation>
    <scope>NUCLEOTIDE SEQUENCE [LARGE SCALE GENOMIC DNA]</scope>
    <source>
        <strain evidence="4 5">5-21a</strain>
    </source>
</reference>
<feature type="region of interest" description="Disordered" evidence="1">
    <location>
        <begin position="19"/>
        <end position="38"/>
    </location>
</feature>
<protein>
    <submittedName>
        <fullName evidence="4">DUF4426 domain-containing protein</fullName>
    </submittedName>
</protein>
<dbReference type="PROSITE" id="PS51257">
    <property type="entry name" value="PROKAR_LIPOPROTEIN"/>
    <property type="match status" value="1"/>
</dbReference>
<sequence length="165" mass="17212">MRHVLALSLSASLALAACGGSSAPPAPPSPPSGASATQEAVSRIGDVTIRASAIPTSSLSEQVARQYGIARGDDTVMLLIGVRRGDSAQETALPAQIIATATDLRGRKHVIDMRELRSGEGAAALLDYVGTVDVSPPDTLRFDVQIVREGGATSQMQFSRDVYPR</sequence>
<organism evidence="4 5">
    <name type="scientific">Lysobacter auxotrophicus</name>
    <dbReference type="NCBI Taxonomy" id="2992573"/>
    <lineage>
        <taxon>Bacteria</taxon>
        <taxon>Pseudomonadati</taxon>
        <taxon>Pseudomonadota</taxon>
        <taxon>Gammaproteobacteria</taxon>
        <taxon>Lysobacterales</taxon>
        <taxon>Lysobacteraceae</taxon>
        <taxon>Lysobacter</taxon>
    </lineage>
</organism>
<keyword evidence="2" id="KW-0732">Signal</keyword>
<feature type="chain" id="PRO_5046253962" evidence="2">
    <location>
        <begin position="17"/>
        <end position="165"/>
    </location>
</feature>
<keyword evidence="5" id="KW-1185">Reference proteome</keyword>
<gene>
    <name evidence="4" type="ORF">LA521A_29140</name>
</gene>
<dbReference type="Pfam" id="PF14467">
    <property type="entry name" value="DUF4426"/>
    <property type="match status" value="1"/>
</dbReference>
<feature type="domain" description="DUF4426" evidence="3">
    <location>
        <begin position="43"/>
        <end position="164"/>
    </location>
</feature>
<dbReference type="InterPro" id="IPR025218">
    <property type="entry name" value="DUF4426"/>
</dbReference>
<evidence type="ECO:0000259" key="3">
    <source>
        <dbReference type="Pfam" id="PF14467"/>
    </source>
</evidence>
<dbReference type="Gene3D" id="2.60.40.3340">
    <property type="entry name" value="Domain of unknown function DUF4426"/>
    <property type="match status" value="1"/>
</dbReference>
<dbReference type="Proteomes" id="UP001317822">
    <property type="component" value="Chromosome"/>
</dbReference>
<accession>A0ABM8DGJ0</accession>
<evidence type="ECO:0000256" key="2">
    <source>
        <dbReference type="SAM" id="SignalP"/>
    </source>
</evidence>
<name>A0ABM8DGJ0_9GAMM</name>
<dbReference type="RefSeq" id="WP_281779626.1">
    <property type="nucleotide sequence ID" value="NZ_AP027041.1"/>
</dbReference>
<dbReference type="EMBL" id="AP027041">
    <property type="protein sequence ID" value="BDU17713.1"/>
    <property type="molecule type" value="Genomic_DNA"/>
</dbReference>
<evidence type="ECO:0000256" key="1">
    <source>
        <dbReference type="SAM" id="MobiDB-lite"/>
    </source>
</evidence>